<evidence type="ECO:0000256" key="2">
    <source>
        <dbReference type="SAM" id="SignalP"/>
    </source>
</evidence>
<organism evidence="3 4">
    <name type="scientific">Caenorhabditis elegans</name>
    <dbReference type="NCBI Taxonomy" id="6239"/>
    <lineage>
        <taxon>Eukaryota</taxon>
        <taxon>Metazoa</taxon>
        <taxon>Ecdysozoa</taxon>
        <taxon>Nematoda</taxon>
        <taxon>Chromadorea</taxon>
        <taxon>Rhabditida</taxon>
        <taxon>Rhabditina</taxon>
        <taxon>Rhabditomorpha</taxon>
        <taxon>Rhabditoidea</taxon>
        <taxon>Rhabditidae</taxon>
        <taxon>Peloderinae</taxon>
        <taxon>Caenorhabditis</taxon>
    </lineage>
</organism>
<dbReference type="EMBL" id="BX284605">
    <property type="protein sequence ID" value="CCD69874.1"/>
    <property type="molecule type" value="Genomic_DNA"/>
</dbReference>
<dbReference type="Bgee" id="WBGene00018098">
    <property type="expression patterns" value="Expressed in material anatomical entity and 2 other cell types or tissues"/>
</dbReference>
<sequence length="116" mass="12353">MYEIVLLFKIILQILPLVPVLFMCKKSKPSGAKPVADTPPAAMIAPRSRTPSPGAGKRSVPRDGVSSSVSSSTVSKNEPAKKSPNNRGMSQTQEVTINNGFEMGKGRQSPVFSVIV</sequence>
<evidence type="ECO:0000313" key="3">
    <source>
        <dbReference type="EMBL" id="CCD69874.1"/>
    </source>
</evidence>
<proteinExistence type="predicted"/>
<feature type="region of interest" description="Disordered" evidence="1">
    <location>
        <begin position="28"/>
        <end position="116"/>
    </location>
</feature>
<gene>
    <name evidence="3" type="ORF">CELE_F36F12.7</name>
    <name evidence="3 5" type="ORF">F36F12.7</name>
</gene>
<feature type="signal peptide" evidence="2">
    <location>
        <begin position="1"/>
        <end position="32"/>
    </location>
</feature>
<dbReference type="WormBase" id="F36F12.7">
    <property type="protein sequence ID" value="CE17787"/>
    <property type="gene ID" value="WBGene00018098"/>
</dbReference>
<feature type="compositionally biased region" description="Polar residues" evidence="1">
    <location>
        <begin position="83"/>
        <end position="99"/>
    </location>
</feature>
<dbReference type="Proteomes" id="UP000001940">
    <property type="component" value="Chromosome V"/>
</dbReference>
<dbReference type="KEGG" id="cel:CELE_F36F12.7"/>
<dbReference type="GeneID" id="178690"/>
<evidence type="ECO:0000313" key="5">
    <source>
        <dbReference type="WormBase" id="F36F12.7"/>
    </source>
</evidence>
<protein>
    <submittedName>
        <fullName evidence="3">Uncharacterized protein</fullName>
    </submittedName>
</protein>
<dbReference type="HOGENOM" id="CLU_2099061_0_0_1"/>
<dbReference type="AGR" id="WB:WBGene00018098"/>
<dbReference type="PaxDb" id="6239-F36F12.7"/>
<dbReference type="STRING" id="6239.F36F12.7.1"/>
<evidence type="ECO:0000256" key="1">
    <source>
        <dbReference type="SAM" id="MobiDB-lite"/>
    </source>
</evidence>
<dbReference type="PIR" id="T33195">
    <property type="entry name" value="T33195"/>
</dbReference>
<dbReference type="UCSC" id="F36F12.7">
    <property type="organism name" value="c. elegans"/>
</dbReference>
<reference evidence="3 4" key="1">
    <citation type="journal article" date="1998" name="Science">
        <title>Genome sequence of the nematode C. elegans: a platform for investigating biology.</title>
        <authorList>
            <consortium name="The C. elegans sequencing consortium"/>
            <person name="Sulson J.E."/>
            <person name="Waterston R."/>
        </authorList>
    </citation>
    <scope>NUCLEOTIDE SEQUENCE [LARGE SCALE GENOMIC DNA]</scope>
    <source>
        <strain evidence="3 4">Bristol N2</strain>
    </source>
</reference>
<dbReference type="RefSeq" id="NP_503570.1">
    <property type="nucleotide sequence ID" value="NM_071169.3"/>
</dbReference>
<dbReference type="CTD" id="178690"/>
<feature type="chain" id="PRO_5004159744" evidence="2">
    <location>
        <begin position="33"/>
        <end position="116"/>
    </location>
</feature>
<accession>O76402</accession>
<keyword evidence="4" id="KW-1185">Reference proteome</keyword>
<name>O76402_CAEEL</name>
<evidence type="ECO:0000313" key="4">
    <source>
        <dbReference type="Proteomes" id="UP000001940"/>
    </source>
</evidence>
<dbReference type="AlphaFoldDB" id="O76402"/>
<keyword evidence="2" id="KW-0732">Signal</keyword>
<feature type="compositionally biased region" description="Low complexity" evidence="1">
    <location>
        <begin position="65"/>
        <end position="75"/>
    </location>
</feature>
<dbReference type="InParanoid" id="O76402"/>